<keyword evidence="7" id="KW-0677">Repeat</keyword>
<organism evidence="18">
    <name type="scientific">Pachycerianthus maua</name>
    <dbReference type="NCBI Taxonomy" id="2736681"/>
    <lineage>
        <taxon>Eukaryota</taxon>
        <taxon>Metazoa</taxon>
        <taxon>Cnidaria</taxon>
        <taxon>Anthozoa</taxon>
        <taxon>Ceriantharia</taxon>
        <taxon>Spirularia</taxon>
        <taxon>Cerianthidae</taxon>
        <taxon>Pachycerianthus</taxon>
    </lineage>
</organism>
<feature type="disulfide bond" evidence="14">
    <location>
        <begin position="150"/>
        <end position="172"/>
    </location>
</feature>
<dbReference type="GO" id="GO:0005576">
    <property type="term" value="C:extracellular region"/>
    <property type="evidence" value="ECO:0007669"/>
    <property type="project" value="UniProtKB-SubCell"/>
</dbReference>
<dbReference type="SMART" id="SM00235">
    <property type="entry name" value="ZnMc"/>
    <property type="match status" value="1"/>
</dbReference>
<dbReference type="SMART" id="SM00209">
    <property type="entry name" value="TSP1"/>
    <property type="match status" value="2"/>
</dbReference>
<dbReference type="PROSITE" id="PS50092">
    <property type="entry name" value="TSP1"/>
    <property type="match status" value="2"/>
</dbReference>
<dbReference type="CDD" id="cd06263">
    <property type="entry name" value="MAM"/>
    <property type="match status" value="1"/>
</dbReference>
<keyword evidence="11" id="KW-0865">Zymogen</keyword>
<keyword evidence="12 14" id="KW-1015">Disulfide bond</keyword>
<dbReference type="PRINTS" id="PR00480">
    <property type="entry name" value="ASTACIN"/>
</dbReference>
<evidence type="ECO:0000259" key="16">
    <source>
        <dbReference type="PROSITE" id="PS50060"/>
    </source>
</evidence>
<evidence type="ECO:0000259" key="17">
    <source>
        <dbReference type="PROSITE" id="PS51864"/>
    </source>
</evidence>
<evidence type="ECO:0000256" key="6">
    <source>
        <dbReference type="ARBA" id="ARBA00022729"/>
    </source>
</evidence>
<keyword evidence="6 15" id="KW-0732">Signal</keyword>
<dbReference type="Gene3D" id="2.60.120.200">
    <property type="match status" value="1"/>
</dbReference>
<keyword evidence="13" id="KW-0325">Glycoprotein</keyword>
<reference evidence="18" key="1">
    <citation type="journal article" date="2020" name="Mar. Drugs">
        <title>Transcriptomic Analysis of Four Cerianthid (Cnidaria, Ceriantharia) Venoms.</title>
        <authorList>
            <person name="Klompen A.M.L."/>
            <person name="Macrander J."/>
            <person name="Reitzel A.M."/>
            <person name="Stampar S.N."/>
        </authorList>
    </citation>
    <scope>NUCLEOTIDE SEQUENCE</scope>
</reference>
<feature type="binding site" evidence="14">
    <location>
        <position position="190"/>
    </location>
    <ligand>
        <name>Zn(2+)</name>
        <dbReference type="ChEBI" id="CHEBI:29105"/>
        <note>catalytic</note>
    </ligand>
</feature>
<dbReference type="PANTHER" id="PTHR10127:SF780">
    <property type="entry name" value="METALLOENDOPEPTIDASE"/>
    <property type="match status" value="1"/>
</dbReference>
<protein>
    <recommendedName>
        <fullName evidence="15">Metalloendopeptidase</fullName>
        <ecNumber evidence="15">3.4.24.-</ecNumber>
    </recommendedName>
</protein>
<dbReference type="PANTHER" id="PTHR10127">
    <property type="entry name" value="DISCOIDIN, CUB, EGF, LAMININ , AND ZINC METALLOPROTEASE DOMAIN CONTAINING"/>
    <property type="match status" value="1"/>
</dbReference>
<dbReference type="SUPFAM" id="SSF82895">
    <property type="entry name" value="TSP-1 type 1 repeat"/>
    <property type="match status" value="1"/>
</dbReference>
<evidence type="ECO:0000313" key="18">
    <source>
        <dbReference type="EMBL" id="QNH72426.1"/>
    </source>
</evidence>
<feature type="active site" evidence="14">
    <location>
        <position position="181"/>
    </location>
</feature>
<evidence type="ECO:0000256" key="5">
    <source>
        <dbReference type="ARBA" id="ARBA00022723"/>
    </source>
</evidence>
<dbReference type="InterPro" id="IPR000998">
    <property type="entry name" value="MAM_dom"/>
</dbReference>
<dbReference type="PROSITE" id="PS00740">
    <property type="entry name" value="MAM_1"/>
    <property type="match status" value="1"/>
</dbReference>
<dbReference type="Gene3D" id="3.40.390.10">
    <property type="entry name" value="Collagenase (Catalytic Domain)"/>
    <property type="match status" value="1"/>
</dbReference>
<dbReference type="InterPro" id="IPR034035">
    <property type="entry name" value="Astacin-like_dom"/>
</dbReference>
<evidence type="ECO:0000256" key="15">
    <source>
        <dbReference type="RuleBase" id="RU361183"/>
    </source>
</evidence>
<keyword evidence="8 14" id="KW-0378">Hydrolase</keyword>
<dbReference type="InterPro" id="IPR036383">
    <property type="entry name" value="TSP1_rpt_sf"/>
</dbReference>
<feature type="chain" id="PRO_5029035151" description="Metalloendopeptidase" evidence="15">
    <location>
        <begin position="19"/>
        <end position="676"/>
    </location>
</feature>
<dbReference type="InterPro" id="IPR006026">
    <property type="entry name" value="Peptidase_Metallo"/>
</dbReference>
<dbReference type="GO" id="GO:0006508">
    <property type="term" value="P:proteolysis"/>
    <property type="evidence" value="ECO:0007669"/>
    <property type="project" value="UniProtKB-KW"/>
</dbReference>
<dbReference type="GO" id="GO:0008270">
    <property type="term" value="F:zinc ion binding"/>
    <property type="evidence" value="ECO:0007669"/>
    <property type="project" value="UniProtKB-UniRule"/>
</dbReference>
<dbReference type="PRINTS" id="PR01705">
    <property type="entry name" value="TSP1REPEAT"/>
</dbReference>
<evidence type="ECO:0000256" key="11">
    <source>
        <dbReference type="ARBA" id="ARBA00023145"/>
    </source>
</evidence>
<evidence type="ECO:0000256" key="14">
    <source>
        <dbReference type="PROSITE-ProRule" id="PRU01211"/>
    </source>
</evidence>
<evidence type="ECO:0000256" key="10">
    <source>
        <dbReference type="ARBA" id="ARBA00023049"/>
    </source>
</evidence>
<dbReference type="InterPro" id="IPR001506">
    <property type="entry name" value="Peptidase_M12A"/>
</dbReference>
<dbReference type="PRINTS" id="PR00020">
    <property type="entry name" value="MAMDOMAIN"/>
</dbReference>
<evidence type="ECO:0000256" key="7">
    <source>
        <dbReference type="ARBA" id="ARBA00022737"/>
    </source>
</evidence>
<dbReference type="EMBL" id="MT747492">
    <property type="protein sequence ID" value="QNH72426.1"/>
    <property type="molecule type" value="mRNA"/>
</dbReference>
<proteinExistence type="evidence at transcript level"/>
<evidence type="ECO:0000256" key="2">
    <source>
        <dbReference type="ARBA" id="ARBA00022525"/>
    </source>
</evidence>
<dbReference type="Gene3D" id="2.20.100.10">
    <property type="entry name" value="Thrombospondin type-1 (TSP1) repeat"/>
    <property type="match status" value="1"/>
</dbReference>
<dbReference type="InterPro" id="IPR024079">
    <property type="entry name" value="MetalloPept_cat_dom_sf"/>
</dbReference>
<keyword evidence="9 14" id="KW-0862">Zinc</keyword>
<keyword evidence="2" id="KW-0964">Secreted</keyword>
<evidence type="ECO:0000256" key="3">
    <source>
        <dbReference type="ARBA" id="ARBA00022536"/>
    </source>
</evidence>
<dbReference type="Pfam" id="PF00629">
    <property type="entry name" value="MAM"/>
    <property type="match status" value="1"/>
</dbReference>
<evidence type="ECO:0000256" key="1">
    <source>
        <dbReference type="ARBA" id="ARBA00004613"/>
    </source>
</evidence>
<dbReference type="InterPro" id="IPR000884">
    <property type="entry name" value="TSP1_rpt"/>
</dbReference>
<comment type="caution">
    <text evidence="14">Lacks conserved residue(s) required for the propagation of feature annotation.</text>
</comment>
<comment type="cofactor">
    <cofactor evidence="14 15">
        <name>Zn(2+)</name>
        <dbReference type="ChEBI" id="CHEBI:29105"/>
    </cofactor>
    <text evidence="14 15">Binds 1 zinc ion per subunit.</text>
</comment>
<feature type="signal peptide" evidence="15">
    <location>
        <begin position="1"/>
        <end position="18"/>
    </location>
</feature>
<dbReference type="SUPFAM" id="SSF55486">
    <property type="entry name" value="Metalloproteases ('zincins'), catalytic domain"/>
    <property type="match status" value="1"/>
</dbReference>
<reference evidence="18" key="2">
    <citation type="submission" date="2020-07" db="EMBL/GenBank/DDBJ databases">
        <authorList>
            <person name="Klompen A.L."/>
            <person name="Macrander J."/>
            <person name="Reitzel A.M."/>
            <person name="Stampar S.N."/>
        </authorList>
    </citation>
    <scope>NUCLEOTIDE SEQUENCE</scope>
</reference>
<keyword evidence="3" id="KW-0245">EGF-like domain</keyword>
<dbReference type="EC" id="3.4.24.-" evidence="15"/>
<keyword evidence="10 14" id="KW-0482">Metalloprotease</keyword>
<evidence type="ECO:0000256" key="13">
    <source>
        <dbReference type="ARBA" id="ARBA00023180"/>
    </source>
</evidence>
<feature type="binding site" evidence="14">
    <location>
        <position position="184"/>
    </location>
    <ligand>
        <name>Zn(2+)</name>
        <dbReference type="ChEBI" id="CHEBI:29105"/>
        <note>catalytic</note>
    </ligand>
</feature>
<feature type="binding site" evidence="14">
    <location>
        <position position="180"/>
    </location>
    <ligand>
        <name>Zn(2+)</name>
        <dbReference type="ChEBI" id="CHEBI:29105"/>
        <note>catalytic</note>
    </ligand>
</feature>
<feature type="domain" description="MAM" evidence="16">
    <location>
        <begin position="403"/>
        <end position="563"/>
    </location>
</feature>
<dbReference type="FunFam" id="2.20.100.10:FF:000067">
    <property type="entry name" value="Hemicentin 1"/>
    <property type="match status" value="1"/>
</dbReference>
<dbReference type="SUPFAM" id="SSF49899">
    <property type="entry name" value="Concanavalin A-like lectins/glucanases"/>
    <property type="match status" value="1"/>
</dbReference>
<accession>A0A7G7WYT7</accession>
<name>A0A7G7WYT7_9CNID</name>
<dbReference type="CDD" id="cd04280">
    <property type="entry name" value="ZnMc_astacin_like"/>
    <property type="match status" value="1"/>
</dbReference>
<dbReference type="GO" id="GO:0016020">
    <property type="term" value="C:membrane"/>
    <property type="evidence" value="ECO:0007669"/>
    <property type="project" value="InterPro"/>
</dbReference>
<dbReference type="InterPro" id="IPR013320">
    <property type="entry name" value="ConA-like_dom_sf"/>
</dbReference>
<comment type="subcellular location">
    <subcellularLocation>
        <location evidence="1">Secreted</location>
    </subcellularLocation>
</comment>
<dbReference type="FunFam" id="3.40.390.10:FF:000015">
    <property type="entry name" value="Meprin A subunit"/>
    <property type="match status" value="1"/>
</dbReference>
<keyword evidence="4 14" id="KW-0645">Protease</keyword>
<evidence type="ECO:0000256" key="4">
    <source>
        <dbReference type="ARBA" id="ARBA00022670"/>
    </source>
</evidence>
<dbReference type="PROSITE" id="PS51864">
    <property type="entry name" value="ASTACIN"/>
    <property type="match status" value="1"/>
</dbReference>
<dbReference type="SMART" id="SM00137">
    <property type="entry name" value="MAM"/>
    <property type="match status" value="1"/>
</dbReference>
<evidence type="ECO:0000256" key="12">
    <source>
        <dbReference type="ARBA" id="ARBA00023157"/>
    </source>
</evidence>
<feature type="domain" description="Peptidase M12A" evidence="17">
    <location>
        <begin position="88"/>
        <end position="283"/>
    </location>
</feature>
<dbReference type="AlphaFoldDB" id="A0A7G7WYT7"/>
<dbReference type="GO" id="GO:0004222">
    <property type="term" value="F:metalloendopeptidase activity"/>
    <property type="evidence" value="ECO:0007669"/>
    <property type="project" value="UniProtKB-UniRule"/>
</dbReference>
<sequence length="676" mass="75614">MGLFFCALLLVSSCLIQASPLNRINEPEISKRNDLEPEENIMDHISSVNVEVQDVFEGDIILVGDEADVDLRNEGDVDRPLTRRRKRSAERDRTSLWPGRVVPFVINSSLTWATNGIMEAIEEFHNYSCLTFKERTSEDNYLHFVAKDGCWSSVGREFWSTSGQEVSLGSGCYNKGIIMHEIMHALGFWHEQSRPDRNLYVEVLWENIQTGEEFNFNKYNHGKIDNMGVPYDMDSVMHYGRKSFSKNDLPTLRSIIEPERGLGQRTGFTQYDIQKLNSLYDCTSEETEGWSSWTSYGPCDTKCGKTRQRYCLSTDYSTCPGANSYGTQTETSNCTQEECYAPIDGHWGRWSSWSSCSESCGLGNQTRERLCDDPSPANEGTSCPGDSTMTQDCILIRCGLGPDDCEFDDLNMGPWNQDTTDNTDWVRISGGTVSANTGPSADHTSGTGSYMYLESSSPLQPGQTARLKTNWLEPVSSRCLQFAYHMYGATTGTLRVKMIDYVSFTQTTLWTLSGDQGNAWHTAKADISSENKYYLIIEAEKGSSYTGDIAIDDVYFKEHACDYIPPSTQAPTAKELPIGSLGCWKNSSPRIFPNLLQNLRNNINWQTPTASADNIKDNCYQKAVGQGLTMFGIEFYGECWGPGSSNSTVDYQKHGAAEGCWHGVGASNKVNVYQII</sequence>
<evidence type="ECO:0000256" key="8">
    <source>
        <dbReference type="ARBA" id="ARBA00022801"/>
    </source>
</evidence>
<evidence type="ECO:0000256" key="9">
    <source>
        <dbReference type="ARBA" id="ARBA00022833"/>
    </source>
</evidence>
<keyword evidence="5 14" id="KW-0479">Metal-binding</keyword>
<dbReference type="Pfam" id="PF00090">
    <property type="entry name" value="TSP_1"/>
    <property type="match status" value="1"/>
</dbReference>
<dbReference type="PROSITE" id="PS50060">
    <property type="entry name" value="MAM_2"/>
    <property type="match status" value="1"/>
</dbReference>
<dbReference type="Pfam" id="PF01400">
    <property type="entry name" value="Astacin"/>
    <property type="match status" value="1"/>
</dbReference>